<dbReference type="Pfam" id="PF25254">
    <property type="entry name" value="DUF7856"/>
    <property type="match status" value="1"/>
</dbReference>
<proteinExistence type="predicted"/>
<name>A0A498L5M9_9EURY</name>
<comment type="caution">
    <text evidence="2">The sequence shown here is derived from an EMBL/GenBank/DDBJ whole genome shotgun (WGS) entry which is preliminary data.</text>
</comment>
<gene>
    <name evidence="2" type="ORF">EAF64_08610</name>
</gene>
<accession>A0A498L5M9</accession>
<sequence length="271" mass="29008">MRVDDGETVRSGRVVDARHLDLSRTEVVAAIRGDAAGVTVECPEPGPAHERVGDVHPALSVSIRGVLAAAARSRGHTVPQDDRIAEVESELADVTVPAASTRPARADVADRADDVERLDERVAELRGRVQALRERDAEADEAEAELAAAMRDLTEAQTELIAARERHDAATETARAARDARERRMELEDRLANLRRAAREALADAIAEEYRDAVAAAPWATPADPFEAGDVTAALAAARVADLCAPVVLSCDHFADPTTAADWLDAAVLRL</sequence>
<dbReference type="InterPro" id="IPR057178">
    <property type="entry name" value="DUF7856"/>
</dbReference>
<dbReference type="OrthoDB" id="242664at2157"/>
<evidence type="ECO:0000256" key="1">
    <source>
        <dbReference type="SAM" id="Coils"/>
    </source>
</evidence>
<dbReference type="RefSeq" id="WP_129068557.1">
    <property type="nucleotide sequence ID" value="NZ_RDFA01000002.1"/>
</dbReference>
<dbReference type="EMBL" id="RDFA01000002">
    <property type="protein sequence ID" value="RXK50597.1"/>
    <property type="molecule type" value="Genomic_DNA"/>
</dbReference>
<organism evidence="2 3">
    <name type="scientific">Halorientalis pallida</name>
    <dbReference type="NCBI Taxonomy" id="2479928"/>
    <lineage>
        <taxon>Archaea</taxon>
        <taxon>Methanobacteriati</taxon>
        <taxon>Methanobacteriota</taxon>
        <taxon>Stenosarchaea group</taxon>
        <taxon>Halobacteria</taxon>
        <taxon>Halobacteriales</taxon>
        <taxon>Haloarculaceae</taxon>
        <taxon>Halorientalis</taxon>
    </lineage>
</organism>
<reference evidence="2 3" key="1">
    <citation type="submission" date="2019-01" db="EMBL/GenBank/DDBJ databases">
        <title>Halorientalis sp. F13-25 a new haloarchaeum isolated from hypersaline water.</title>
        <authorList>
            <person name="Ana D.-V."/>
            <person name="Cristina S.-P."/>
            <person name="Antonio V."/>
        </authorList>
    </citation>
    <scope>NUCLEOTIDE SEQUENCE [LARGE SCALE GENOMIC DNA]</scope>
    <source>
        <strain evidence="2 3">F13-25</strain>
    </source>
</reference>
<evidence type="ECO:0000313" key="2">
    <source>
        <dbReference type="EMBL" id="RXK50597.1"/>
    </source>
</evidence>
<dbReference type="AlphaFoldDB" id="A0A498L5M9"/>
<keyword evidence="1" id="KW-0175">Coiled coil</keyword>
<dbReference type="Proteomes" id="UP000289691">
    <property type="component" value="Unassembled WGS sequence"/>
</dbReference>
<evidence type="ECO:0000313" key="3">
    <source>
        <dbReference type="Proteomes" id="UP000289691"/>
    </source>
</evidence>
<keyword evidence="3" id="KW-1185">Reference proteome</keyword>
<protein>
    <submittedName>
        <fullName evidence="2">Uncharacterized protein</fullName>
    </submittedName>
</protein>
<feature type="coiled-coil region" evidence="1">
    <location>
        <begin position="115"/>
        <end position="204"/>
    </location>
</feature>